<feature type="domain" description="N-acetyltransferase" evidence="1">
    <location>
        <begin position="2"/>
        <end position="136"/>
    </location>
</feature>
<gene>
    <name evidence="2" type="ORF">SAMN02982927_01398</name>
</gene>
<protein>
    <submittedName>
        <fullName evidence="2">Acetyltransferase (GNAT) domain-containing protein</fullName>
    </submittedName>
</protein>
<keyword evidence="2" id="KW-0808">Transferase</keyword>
<dbReference type="RefSeq" id="WP_093671410.1">
    <property type="nucleotide sequence ID" value="NZ_FOOY01000008.1"/>
</dbReference>
<dbReference type="PROSITE" id="PS51186">
    <property type="entry name" value="GNAT"/>
    <property type="match status" value="1"/>
</dbReference>
<dbReference type="STRING" id="269670.SAMN02982927_01398"/>
<reference evidence="3" key="1">
    <citation type="submission" date="2016-10" db="EMBL/GenBank/DDBJ databases">
        <authorList>
            <person name="Varghese N."/>
            <person name="Submissions S."/>
        </authorList>
    </citation>
    <scope>NUCLEOTIDE SEQUENCE [LARGE SCALE GENOMIC DNA]</scope>
    <source>
        <strain evidence="3">ATCC 700379</strain>
    </source>
</reference>
<dbReference type="GO" id="GO:0016747">
    <property type="term" value="F:acyltransferase activity, transferring groups other than amino-acyl groups"/>
    <property type="evidence" value="ECO:0007669"/>
    <property type="project" value="InterPro"/>
</dbReference>
<name>A0A1I2QXP0_9BACL</name>
<organism evidence="2 3">
    <name type="scientific">Sporolactobacillus nakayamae</name>
    <dbReference type="NCBI Taxonomy" id="269670"/>
    <lineage>
        <taxon>Bacteria</taxon>
        <taxon>Bacillati</taxon>
        <taxon>Bacillota</taxon>
        <taxon>Bacilli</taxon>
        <taxon>Bacillales</taxon>
        <taxon>Sporolactobacillaceae</taxon>
        <taxon>Sporolactobacillus</taxon>
    </lineage>
</organism>
<dbReference type="PANTHER" id="PTHR43233">
    <property type="entry name" value="FAMILY N-ACETYLTRANSFERASE, PUTATIVE (AFU_ORTHOLOGUE AFUA_6G03350)-RELATED"/>
    <property type="match status" value="1"/>
</dbReference>
<keyword evidence="3" id="KW-1185">Reference proteome</keyword>
<accession>A0A1I2QXP0</accession>
<sequence length="136" mass="15652">MKNFLDQIPSSADFFELFQTTGWNDHLDLSEEQLHQAISNSWYTLSVYEDKQLIGFGRIISDGVHQAFLCDLIVSPDYRQKGIGTEIVKRLVNHCKANGLKWIQLSCAKGKQPFYERFGFKARPTDAPGMQIFLYE</sequence>
<dbReference type="CDD" id="cd04301">
    <property type="entry name" value="NAT_SF"/>
    <property type="match status" value="1"/>
</dbReference>
<dbReference type="EMBL" id="FOOY01000008">
    <property type="protein sequence ID" value="SFG33072.1"/>
    <property type="molecule type" value="Genomic_DNA"/>
</dbReference>
<proteinExistence type="predicted"/>
<dbReference type="AlphaFoldDB" id="A0A1I2QXP0"/>
<dbReference type="Gene3D" id="3.40.630.30">
    <property type="match status" value="1"/>
</dbReference>
<dbReference type="SUPFAM" id="SSF55729">
    <property type="entry name" value="Acyl-CoA N-acyltransferases (Nat)"/>
    <property type="match status" value="1"/>
</dbReference>
<dbReference type="Pfam" id="PF00583">
    <property type="entry name" value="Acetyltransf_1"/>
    <property type="match status" value="1"/>
</dbReference>
<dbReference type="InterPro" id="IPR053144">
    <property type="entry name" value="Acetyltransferase_Butenolide"/>
</dbReference>
<evidence type="ECO:0000313" key="2">
    <source>
        <dbReference type="EMBL" id="SFG33072.1"/>
    </source>
</evidence>
<dbReference type="InterPro" id="IPR016181">
    <property type="entry name" value="Acyl_CoA_acyltransferase"/>
</dbReference>
<evidence type="ECO:0000313" key="3">
    <source>
        <dbReference type="Proteomes" id="UP000198752"/>
    </source>
</evidence>
<dbReference type="Proteomes" id="UP000198752">
    <property type="component" value="Unassembled WGS sequence"/>
</dbReference>
<dbReference type="OrthoDB" id="9775804at2"/>
<dbReference type="InterPro" id="IPR000182">
    <property type="entry name" value="GNAT_dom"/>
</dbReference>
<dbReference type="PANTHER" id="PTHR43233:SF1">
    <property type="entry name" value="FAMILY N-ACETYLTRANSFERASE, PUTATIVE (AFU_ORTHOLOGUE AFUA_6G03350)-RELATED"/>
    <property type="match status" value="1"/>
</dbReference>
<evidence type="ECO:0000259" key="1">
    <source>
        <dbReference type="PROSITE" id="PS51186"/>
    </source>
</evidence>